<protein>
    <submittedName>
        <fullName evidence="2">GNAT family N-acetyltransferase</fullName>
    </submittedName>
</protein>
<dbReference type="InterPro" id="IPR000182">
    <property type="entry name" value="GNAT_dom"/>
</dbReference>
<accession>A0A9X3LHF5</accession>
<dbReference type="PANTHER" id="PTHR43792:SF9">
    <property type="entry name" value="RIBOSOMAL-PROTEIN-ALANINE ACETYLTRANSFERASE"/>
    <property type="match status" value="1"/>
</dbReference>
<evidence type="ECO:0000313" key="3">
    <source>
        <dbReference type="Proteomes" id="UP001152173"/>
    </source>
</evidence>
<name>A0A9X3LHF5_9BACL</name>
<comment type="caution">
    <text evidence="2">The sequence shown here is derived from an EMBL/GenBank/DDBJ whole genome shotgun (WGS) entry which is preliminary data.</text>
</comment>
<keyword evidence="3" id="KW-1185">Reference proteome</keyword>
<dbReference type="AlphaFoldDB" id="A0A9X3LHF5"/>
<dbReference type="Pfam" id="PF13302">
    <property type="entry name" value="Acetyltransf_3"/>
    <property type="match status" value="1"/>
</dbReference>
<proteinExistence type="predicted"/>
<organism evidence="2 3">
    <name type="scientific">Paenisporosarcina quisquiliarum</name>
    <dbReference type="NCBI Taxonomy" id="365346"/>
    <lineage>
        <taxon>Bacteria</taxon>
        <taxon>Bacillati</taxon>
        <taxon>Bacillota</taxon>
        <taxon>Bacilli</taxon>
        <taxon>Bacillales</taxon>
        <taxon>Caryophanaceae</taxon>
        <taxon>Paenisporosarcina</taxon>
    </lineage>
</organism>
<gene>
    <name evidence="2" type="ORF">M9R32_09725</name>
</gene>
<dbReference type="RefSeq" id="WP_269926555.1">
    <property type="nucleotide sequence ID" value="NZ_JAMKBJ010000007.1"/>
</dbReference>
<dbReference type="PANTHER" id="PTHR43792">
    <property type="entry name" value="GNAT FAMILY, PUTATIVE (AFU_ORTHOLOGUE AFUA_3G00765)-RELATED-RELATED"/>
    <property type="match status" value="1"/>
</dbReference>
<dbReference type="GO" id="GO:0008999">
    <property type="term" value="F:protein-N-terminal-alanine acetyltransferase activity"/>
    <property type="evidence" value="ECO:0007669"/>
    <property type="project" value="TreeGrafter"/>
</dbReference>
<dbReference type="InterPro" id="IPR051531">
    <property type="entry name" value="N-acetyltransferase"/>
</dbReference>
<dbReference type="InterPro" id="IPR016181">
    <property type="entry name" value="Acyl_CoA_acyltransferase"/>
</dbReference>
<evidence type="ECO:0000259" key="1">
    <source>
        <dbReference type="PROSITE" id="PS51186"/>
    </source>
</evidence>
<dbReference type="Gene3D" id="3.40.630.30">
    <property type="match status" value="1"/>
</dbReference>
<dbReference type="GO" id="GO:0005737">
    <property type="term" value="C:cytoplasm"/>
    <property type="evidence" value="ECO:0007669"/>
    <property type="project" value="TreeGrafter"/>
</dbReference>
<dbReference type="PROSITE" id="PS51186">
    <property type="entry name" value="GNAT"/>
    <property type="match status" value="1"/>
</dbReference>
<dbReference type="EMBL" id="JAMKBJ010000007">
    <property type="protein sequence ID" value="MCZ8537460.1"/>
    <property type="molecule type" value="Genomic_DNA"/>
</dbReference>
<reference evidence="2" key="1">
    <citation type="submission" date="2022-05" db="EMBL/GenBank/DDBJ databases">
        <authorList>
            <person name="Colautti A."/>
            <person name="Iacumin L."/>
        </authorList>
    </citation>
    <scope>NUCLEOTIDE SEQUENCE</scope>
    <source>
        <strain evidence="2">SK 55</strain>
    </source>
</reference>
<dbReference type="SUPFAM" id="SSF55729">
    <property type="entry name" value="Acyl-CoA N-acyltransferases (Nat)"/>
    <property type="match status" value="1"/>
</dbReference>
<sequence>MSFPVLESERLLLIDLNQSHAVHLFNQFSREDVTRYYGMDPLTTLEQAEKMIANMNKGYSEKRSARWGIQIKETGELAGTIGLNNLQLWSKKCEVGYDLHPDYWGKGYVNEALEKVLSHCFETLELSRVGAVTFPDNEASWKLLLKSGFVKEGLLRNYLYQGGENHDAFVFSITKEDWNQHHS</sequence>
<evidence type="ECO:0000313" key="2">
    <source>
        <dbReference type="EMBL" id="MCZ8537460.1"/>
    </source>
</evidence>
<dbReference type="Proteomes" id="UP001152173">
    <property type="component" value="Unassembled WGS sequence"/>
</dbReference>
<feature type="domain" description="N-acetyltransferase" evidence="1">
    <location>
        <begin position="23"/>
        <end position="176"/>
    </location>
</feature>